<dbReference type="InterPro" id="IPR033593">
    <property type="entry name" value="N-RASSF"/>
</dbReference>
<name>T1JDJ9_STRMM</name>
<dbReference type="EMBL" id="JH432107">
    <property type="status" value="NOT_ANNOTATED_CDS"/>
    <property type="molecule type" value="Genomic_DNA"/>
</dbReference>
<evidence type="ECO:0000313" key="5">
    <source>
        <dbReference type="Proteomes" id="UP000014500"/>
    </source>
</evidence>
<dbReference type="PANTHER" id="PTHR15286:SF1">
    <property type="entry name" value="FI07216P"/>
    <property type="match status" value="1"/>
</dbReference>
<proteinExistence type="predicted"/>
<dbReference type="OMA" id="KADLDYS"/>
<dbReference type="eggNOG" id="KOG1574">
    <property type="taxonomic scope" value="Eukaryota"/>
</dbReference>
<dbReference type="PANTHER" id="PTHR15286">
    <property type="entry name" value="RAS-ASSOCIATING DOMAIN CONTAINING PROTEIN"/>
    <property type="match status" value="1"/>
</dbReference>
<evidence type="ECO:0000256" key="2">
    <source>
        <dbReference type="SAM" id="MobiDB-lite"/>
    </source>
</evidence>
<reference evidence="4" key="2">
    <citation type="submission" date="2015-02" db="UniProtKB">
        <authorList>
            <consortium name="EnsemblMetazoa"/>
        </authorList>
    </citation>
    <scope>IDENTIFICATION</scope>
</reference>
<dbReference type="PROSITE" id="PS50200">
    <property type="entry name" value="RA"/>
    <property type="match status" value="1"/>
</dbReference>
<dbReference type="EnsemblMetazoa" id="SMAR011881-RA">
    <property type="protein sequence ID" value="SMAR011881-PA"/>
    <property type="gene ID" value="SMAR011881"/>
</dbReference>
<dbReference type="PhylomeDB" id="T1JDJ9"/>
<feature type="compositionally biased region" description="Polar residues" evidence="2">
    <location>
        <begin position="280"/>
        <end position="299"/>
    </location>
</feature>
<dbReference type="InterPro" id="IPR000159">
    <property type="entry name" value="RA_dom"/>
</dbReference>
<organism evidence="4 5">
    <name type="scientific">Strigamia maritima</name>
    <name type="common">European centipede</name>
    <name type="synonym">Geophilus maritimus</name>
    <dbReference type="NCBI Taxonomy" id="126957"/>
    <lineage>
        <taxon>Eukaryota</taxon>
        <taxon>Metazoa</taxon>
        <taxon>Ecdysozoa</taxon>
        <taxon>Arthropoda</taxon>
        <taxon>Myriapoda</taxon>
        <taxon>Chilopoda</taxon>
        <taxon>Pleurostigmophora</taxon>
        <taxon>Geophilomorpha</taxon>
        <taxon>Linotaeniidae</taxon>
        <taxon>Strigamia</taxon>
    </lineage>
</organism>
<accession>T1JDJ9</accession>
<dbReference type="Proteomes" id="UP000014500">
    <property type="component" value="Unassembled WGS sequence"/>
</dbReference>
<keyword evidence="5" id="KW-1185">Reference proteome</keyword>
<keyword evidence="1" id="KW-0175">Coiled coil</keyword>
<reference evidence="5" key="1">
    <citation type="submission" date="2011-05" db="EMBL/GenBank/DDBJ databases">
        <authorList>
            <person name="Richards S.R."/>
            <person name="Qu J."/>
            <person name="Jiang H."/>
            <person name="Jhangiani S.N."/>
            <person name="Agravi P."/>
            <person name="Goodspeed R."/>
            <person name="Gross S."/>
            <person name="Mandapat C."/>
            <person name="Jackson L."/>
            <person name="Mathew T."/>
            <person name="Pu L."/>
            <person name="Thornton R."/>
            <person name="Saada N."/>
            <person name="Wilczek-Boney K.B."/>
            <person name="Lee S."/>
            <person name="Kovar C."/>
            <person name="Wu Y."/>
            <person name="Scherer S.E."/>
            <person name="Worley K.C."/>
            <person name="Muzny D.M."/>
            <person name="Gibbs R."/>
        </authorList>
    </citation>
    <scope>NUCLEOTIDE SEQUENCE</scope>
    <source>
        <strain evidence="5">Brora</strain>
    </source>
</reference>
<dbReference type="GO" id="GO:0007165">
    <property type="term" value="P:signal transduction"/>
    <property type="evidence" value="ECO:0007669"/>
    <property type="project" value="InterPro"/>
</dbReference>
<feature type="domain" description="Ras-associating" evidence="3">
    <location>
        <begin position="19"/>
        <end position="93"/>
    </location>
</feature>
<protein>
    <recommendedName>
        <fullName evidence="3">Ras-associating domain-containing protein</fullName>
    </recommendedName>
</protein>
<evidence type="ECO:0000313" key="4">
    <source>
        <dbReference type="EnsemblMetazoa" id="SMAR011881-PA"/>
    </source>
</evidence>
<dbReference type="HOGENOM" id="CLU_931635_0_0_1"/>
<dbReference type="STRING" id="126957.T1JDJ9"/>
<sequence length="299" mass="34890">MKMEIPVWVGGLQKWVTGVDKTTTCIDVTKALVRANAKENKNDRDNIYRQYHIIEKWRQVQRPLDGHAKILKVWRKWGNQDEDFRLILKRTPTTPRNIKNSARRRKKSEQNDSLEQLIKVIVAQGETIQAQLRTLQDKSQQIDNYEQQTHLARVQQIGANYLLDSYLQPKTNEDDQDLEALYCRILLTYKQLQNAEQQMTQINEQIQKELSKTDIGFKLERAITVNCNLQVELARNDLRLRELQTQLIDKHEYLVKLAEDLQLVESSESQTHQVEDSVDSDTGLSSLHSDENNQLDTLV</sequence>
<dbReference type="SUPFAM" id="SSF54236">
    <property type="entry name" value="Ubiquitin-like"/>
    <property type="match status" value="1"/>
</dbReference>
<dbReference type="Gene3D" id="3.10.20.90">
    <property type="entry name" value="Phosphatidylinositol 3-kinase Catalytic Subunit, Chain A, domain 1"/>
    <property type="match status" value="1"/>
</dbReference>
<dbReference type="AlphaFoldDB" id="T1JDJ9"/>
<feature type="region of interest" description="Disordered" evidence="2">
    <location>
        <begin position="267"/>
        <end position="299"/>
    </location>
</feature>
<evidence type="ECO:0000256" key="1">
    <source>
        <dbReference type="SAM" id="Coils"/>
    </source>
</evidence>
<feature type="coiled-coil region" evidence="1">
    <location>
        <begin position="185"/>
        <end position="212"/>
    </location>
</feature>
<evidence type="ECO:0000259" key="3">
    <source>
        <dbReference type="PROSITE" id="PS50200"/>
    </source>
</evidence>
<dbReference type="CDD" id="cd16123">
    <property type="entry name" value="RA_RASSF7_like"/>
    <property type="match status" value="1"/>
</dbReference>
<dbReference type="InterPro" id="IPR029071">
    <property type="entry name" value="Ubiquitin-like_domsf"/>
</dbReference>